<dbReference type="AlphaFoldDB" id="A0A5C1A7F6"/>
<evidence type="ECO:0000256" key="1">
    <source>
        <dbReference type="ARBA" id="ARBA00022515"/>
    </source>
</evidence>
<dbReference type="Gene3D" id="1.10.860.10">
    <property type="entry name" value="DNAb Helicase, Chain A"/>
    <property type="match status" value="1"/>
</dbReference>
<organism evidence="5 6">
    <name type="scientific">Limnoglobus roseus</name>
    <dbReference type="NCBI Taxonomy" id="2598579"/>
    <lineage>
        <taxon>Bacteria</taxon>
        <taxon>Pseudomonadati</taxon>
        <taxon>Planctomycetota</taxon>
        <taxon>Planctomycetia</taxon>
        <taxon>Gemmatales</taxon>
        <taxon>Gemmataceae</taxon>
        <taxon>Limnoglobus</taxon>
    </lineage>
</organism>
<keyword evidence="6" id="KW-1185">Reference proteome</keyword>
<dbReference type="KEGG" id="lrs:PX52LOC_01543"/>
<reference evidence="6" key="1">
    <citation type="submission" date="2019-08" db="EMBL/GenBank/DDBJ databases">
        <title>Limnoglobus roseus gen. nov., sp. nov., a novel freshwater planctomycete with a giant genome from the family Gemmataceae.</title>
        <authorList>
            <person name="Kulichevskaya I.S."/>
            <person name="Naumoff D.G."/>
            <person name="Miroshnikov K."/>
            <person name="Ivanova A."/>
            <person name="Philippov D.A."/>
            <person name="Hakobyan A."/>
            <person name="Rijpstra I.C."/>
            <person name="Sinninghe Damste J.S."/>
            <person name="Liesack W."/>
            <person name="Dedysh S.N."/>
        </authorList>
    </citation>
    <scope>NUCLEOTIDE SEQUENCE [LARGE SCALE GENOMIC DNA]</scope>
    <source>
        <strain evidence="6">PX52</strain>
    </source>
</reference>
<name>A0A5C1A7F6_9BACT</name>
<evidence type="ECO:0000259" key="4">
    <source>
        <dbReference type="Pfam" id="PF00772"/>
    </source>
</evidence>
<evidence type="ECO:0000256" key="2">
    <source>
        <dbReference type="ARBA" id="ARBA00022705"/>
    </source>
</evidence>
<dbReference type="SUPFAM" id="SSF48024">
    <property type="entry name" value="N-terminal domain of DnaB helicase"/>
    <property type="match status" value="1"/>
</dbReference>
<keyword evidence="1" id="KW-0639">Primosome</keyword>
<keyword evidence="3" id="KW-0238">DNA-binding</keyword>
<dbReference type="RefSeq" id="WP_168218859.1">
    <property type="nucleotide sequence ID" value="NZ_CP042425.1"/>
</dbReference>
<evidence type="ECO:0000313" key="5">
    <source>
        <dbReference type="EMBL" id="QEL14650.1"/>
    </source>
</evidence>
<dbReference type="GO" id="GO:0003677">
    <property type="term" value="F:DNA binding"/>
    <property type="evidence" value="ECO:0007669"/>
    <property type="project" value="UniProtKB-KW"/>
</dbReference>
<dbReference type="GO" id="GO:0005524">
    <property type="term" value="F:ATP binding"/>
    <property type="evidence" value="ECO:0007669"/>
    <property type="project" value="InterPro"/>
</dbReference>
<dbReference type="InterPro" id="IPR016136">
    <property type="entry name" value="DNA_helicase_N/primase_C"/>
</dbReference>
<dbReference type="GO" id="GO:0006269">
    <property type="term" value="P:DNA replication, synthesis of primer"/>
    <property type="evidence" value="ECO:0007669"/>
    <property type="project" value="UniProtKB-KW"/>
</dbReference>
<protein>
    <recommendedName>
        <fullName evidence="4">DNA helicase DnaB-like N-terminal domain-containing protein</fullName>
    </recommendedName>
</protein>
<dbReference type="InterPro" id="IPR036185">
    <property type="entry name" value="DNA_heli_DnaB-like_N_sf"/>
</dbReference>
<sequence>MNDLDAVCESERVVCGSVLLGAEHVDAAAAVVTADDFAHHATRLVFETARHLSDAGR</sequence>
<keyword evidence="2" id="KW-0235">DNA replication</keyword>
<proteinExistence type="predicted"/>
<dbReference type="InterPro" id="IPR007693">
    <property type="entry name" value="DNA_helicase_DnaB-like_N"/>
</dbReference>
<evidence type="ECO:0000256" key="3">
    <source>
        <dbReference type="ARBA" id="ARBA00023125"/>
    </source>
</evidence>
<dbReference type="GO" id="GO:0003678">
    <property type="term" value="F:DNA helicase activity"/>
    <property type="evidence" value="ECO:0007669"/>
    <property type="project" value="InterPro"/>
</dbReference>
<feature type="domain" description="DNA helicase DnaB-like N-terminal" evidence="4">
    <location>
        <begin position="8"/>
        <end position="56"/>
    </location>
</feature>
<evidence type="ECO:0000313" key="6">
    <source>
        <dbReference type="Proteomes" id="UP000324974"/>
    </source>
</evidence>
<dbReference type="Pfam" id="PF00772">
    <property type="entry name" value="DnaB"/>
    <property type="match status" value="1"/>
</dbReference>
<dbReference type="GO" id="GO:1990077">
    <property type="term" value="C:primosome complex"/>
    <property type="evidence" value="ECO:0007669"/>
    <property type="project" value="UniProtKB-KW"/>
</dbReference>
<accession>A0A5C1A7F6</accession>
<dbReference type="Proteomes" id="UP000324974">
    <property type="component" value="Chromosome"/>
</dbReference>
<gene>
    <name evidence="5" type="ORF">PX52LOC_01543</name>
</gene>
<dbReference type="EMBL" id="CP042425">
    <property type="protein sequence ID" value="QEL14650.1"/>
    <property type="molecule type" value="Genomic_DNA"/>
</dbReference>